<organism evidence="9 10">
    <name type="scientific">Monodelphis domestica</name>
    <name type="common">Gray short-tailed opossum</name>
    <dbReference type="NCBI Taxonomy" id="13616"/>
    <lineage>
        <taxon>Eukaryota</taxon>
        <taxon>Metazoa</taxon>
        <taxon>Chordata</taxon>
        <taxon>Craniata</taxon>
        <taxon>Vertebrata</taxon>
        <taxon>Euteleostomi</taxon>
        <taxon>Mammalia</taxon>
        <taxon>Metatheria</taxon>
        <taxon>Didelphimorphia</taxon>
        <taxon>Didelphidae</taxon>
        <taxon>Monodelphis</taxon>
    </lineage>
</organism>
<feature type="compositionally biased region" description="Basic and acidic residues" evidence="7">
    <location>
        <begin position="157"/>
        <end position="168"/>
    </location>
</feature>
<feature type="compositionally biased region" description="Basic and acidic residues" evidence="7">
    <location>
        <begin position="106"/>
        <end position="121"/>
    </location>
</feature>
<keyword evidence="3 6" id="KW-0862">Zinc</keyword>
<feature type="compositionally biased region" description="Pro residues" evidence="7">
    <location>
        <begin position="339"/>
        <end position="353"/>
    </location>
</feature>
<comment type="similarity">
    <text evidence="1">Belongs to the DMRT family.</text>
</comment>
<accession>A0A5F8HG98</accession>
<feature type="compositionally biased region" description="Low complexity" evidence="7">
    <location>
        <begin position="354"/>
        <end position="364"/>
    </location>
</feature>
<keyword evidence="4 6" id="KW-0238">DNA-binding</keyword>
<evidence type="ECO:0000256" key="5">
    <source>
        <dbReference type="ARBA" id="ARBA00023242"/>
    </source>
</evidence>
<keyword evidence="10" id="KW-1185">Reference proteome</keyword>
<feature type="compositionally biased region" description="Pro residues" evidence="7">
    <location>
        <begin position="44"/>
        <end position="56"/>
    </location>
</feature>
<dbReference type="Bgee" id="ENSMODG00000041491">
    <property type="expression patterns" value="Expressed in testis and 3 other cell types or tissues"/>
</dbReference>
<dbReference type="PROSITE" id="PS40000">
    <property type="entry name" value="DM_1"/>
    <property type="match status" value="1"/>
</dbReference>
<evidence type="ECO:0000256" key="3">
    <source>
        <dbReference type="ARBA" id="ARBA00022833"/>
    </source>
</evidence>
<reference evidence="9" key="3">
    <citation type="submission" date="2025-09" db="UniProtKB">
        <authorList>
            <consortium name="Ensembl"/>
        </authorList>
    </citation>
    <scope>IDENTIFICATION</scope>
</reference>
<evidence type="ECO:0000256" key="7">
    <source>
        <dbReference type="SAM" id="MobiDB-lite"/>
    </source>
</evidence>
<feature type="domain" description="DM" evidence="8">
    <location>
        <begin position="173"/>
        <end position="220"/>
    </location>
</feature>
<dbReference type="InParanoid" id="A0A5F8HG98"/>
<feature type="compositionally biased region" description="Basic and acidic residues" evidence="7">
    <location>
        <begin position="221"/>
        <end position="233"/>
    </location>
</feature>
<evidence type="ECO:0000256" key="2">
    <source>
        <dbReference type="ARBA" id="ARBA00022723"/>
    </source>
</evidence>
<protein>
    <recommendedName>
        <fullName evidence="8">DM domain-containing protein</fullName>
    </recommendedName>
</protein>
<feature type="DNA-binding region" description="DM" evidence="6">
    <location>
        <begin position="173"/>
        <end position="220"/>
    </location>
</feature>
<name>A0A5F8HG98_MONDO</name>
<dbReference type="PANTHER" id="PTHR12322:SF66">
    <property type="entry name" value="DOUBLESEX- AND MAB-3-RELATED TRANSCRIPTION FACTOR B1"/>
    <property type="match status" value="1"/>
</dbReference>
<keyword evidence="2 6" id="KW-0479">Metal-binding</keyword>
<proteinExistence type="inferred from homology"/>
<dbReference type="Pfam" id="PF00751">
    <property type="entry name" value="DM"/>
    <property type="match status" value="1"/>
</dbReference>
<dbReference type="GO" id="GO:0006357">
    <property type="term" value="P:regulation of transcription by RNA polymerase II"/>
    <property type="evidence" value="ECO:0000318"/>
    <property type="project" value="GO_Central"/>
</dbReference>
<comment type="subcellular location">
    <subcellularLocation>
        <location evidence="6">Nucleus</location>
    </subcellularLocation>
</comment>
<evidence type="ECO:0000259" key="8">
    <source>
        <dbReference type="PROSITE" id="PS50809"/>
    </source>
</evidence>
<dbReference type="GO" id="GO:0005634">
    <property type="term" value="C:nucleus"/>
    <property type="evidence" value="ECO:0000318"/>
    <property type="project" value="GO_Central"/>
</dbReference>
<sequence length="373" mass="38662">MHSSRPEAAAGPQFPPLSEQTAGACAWPGCPASMSSGARRGSPPRAPGVQGPPPLLHPKKGLLCKWSAEAPTCYKCNDLGHAGLPPGQQQEQGQEEPQQQQEEEQEQKQEQQQEPEQRQQQERQPPSLSAPTAPPQPLPAPPPPPPSSPGGWAMKTEPPKEAPGDKMLRTPKCSRCRNHGFLVPVKGHVGKCRWKQCTCEKCYLITERQKIMAAQKVLKRQTHDGDDPDEHPGEPPASAAAAAAAALGAPGPAPCARPVPLPMPMPLPMPGPGPCAAAEAGPDTRAAAAVYAGARSGPTGPYERGPGSNGGGSHLGASETGARGLDGCCKPGPRRALPMPMPMPLPAPPPTPLPSAAAAAAASTFGLPQPALR</sequence>
<reference evidence="9 10" key="1">
    <citation type="journal article" date="2007" name="Nature">
        <title>Genome of the marsupial Monodelphis domestica reveals innovation in non-coding sequences.</title>
        <authorList>
            <person name="Mikkelsen T.S."/>
            <person name="Wakefield M.J."/>
            <person name="Aken B."/>
            <person name="Amemiya C.T."/>
            <person name="Chang J.L."/>
            <person name="Duke S."/>
            <person name="Garber M."/>
            <person name="Gentles A.J."/>
            <person name="Goodstadt L."/>
            <person name="Heger A."/>
            <person name="Jurka J."/>
            <person name="Kamal M."/>
            <person name="Mauceli E."/>
            <person name="Searle S.M."/>
            <person name="Sharpe T."/>
            <person name="Baker M.L."/>
            <person name="Batzer M.A."/>
            <person name="Benos P.V."/>
            <person name="Belov K."/>
            <person name="Clamp M."/>
            <person name="Cook A."/>
            <person name="Cuff J."/>
            <person name="Das R."/>
            <person name="Davidow L."/>
            <person name="Deakin J.E."/>
            <person name="Fazzari M.J."/>
            <person name="Glass J.L."/>
            <person name="Grabherr M."/>
            <person name="Greally J.M."/>
            <person name="Gu W."/>
            <person name="Hore T.A."/>
            <person name="Huttley G.A."/>
            <person name="Kleber M."/>
            <person name="Jirtle R.L."/>
            <person name="Koina E."/>
            <person name="Lee J.T."/>
            <person name="Mahony S."/>
            <person name="Marra M.A."/>
            <person name="Miller R.D."/>
            <person name="Nicholls R.D."/>
            <person name="Oda M."/>
            <person name="Papenfuss A.T."/>
            <person name="Parra Z.E."/>
            <person name="Pollock D.D."/>
            <person name="Ray D.A."/>
            <person name="Schein J.E."/>
            <person name="Speed T.P."/>
            <person name="Thompson K."/>
            <person name="VandeBerg J.L."/>
            <person name="Wade C.M."/>
            <person name="Walker J.A."/>
            <person name="Waters P.D."/>
            <person name="Webber C."/>
            <person name="Weidman J.R."/>
            <person name="Xie X."/>
            <person name="Zody M.C."/>
            <person name="Baldwin J."/>
            <person name="Abdouelleil A."/>
            <person name="Abdulkadir J."/>
            <person name="Abebe A."/>
            <person name="Abera B."/>
            <person name="Abreu J."/>
            <person name="Acer S.C."/>
            <person name="Aftuck L."/>
            <person name="Alexander A."/>
            <person name="An P."/>
            <person name="Anderson E."/>
            <person name="Anderson S."/>
            <person name="Arachi H."/>
            <person name="Azer M."/>
            <person name="Bachantsang P."/>
            <person name="Barry A."/>
            <person name="Bayul T."/>
            <person name="Berlin A."/>
            <person name="Bessette D."/>
            <person name="Bloom T."/>
            <person name="Bloom T."/>
            <person name="Boguslavskiy L."/>
            <person name="Bonnet C."/>
            <person name="Boukhgalter B."/>
            <person name="Bourzgui I."/>
            <person name="Brown A."/>
            <person name="Cahill P."/>
            <person name="Channer S."/>
            <person name="Cheshatsang Y."/>
            <person name="Chuda L."/>
            <person name="Citroen M."/>
            <person name="Collymore A."/>
            <person name="Cooke P."/>
            <person name="Costello M."/>
            <person name="D'Aco K."/>
            <person name="Daza R."/>
            <person name="De Haan G."/>
            <person name="DeGray S."/>
            <person name="DeMaso C."/>
            <person name="Dhargay N."/>
            <person name="Dooley K."/>
            <person name="Dooley E."/>
            <person name="Doricent M."/>
            <person name="Dorje P."/>
            <person name="Dorjee K."/>
            <person name="Dupes A."/>
            <person name="Elong R."/>
            <person name="Falk J."/>
            <person name="Farina A."/>
            <person name="Faro S."/>
            <person name="Ferguson D."/>
            <person name="Fisher S."/>
            <person name="Foley C.D."/>
            <person name="Franke A."/>
            <person name="Friedrich D."/>
            <person name="Gadbois L."/>
            <person name="Gearin G."/>
            <person name="Gearin C.R."/>
            <person name="Giannoukos G."/>
            <person name="Goode T."/>
            <person name="Graham J."/>
            <person name="Grandbois E."/>
            <person name="Grewal S."/>
            <person name="Gyaltsen K."/>
            <person name="Hafez N."/>
            <person name="Hagos B."/>
            <person name="Hall J."/>
            <person name="Henson C."/>
            <person name="Hollinger A."/>
            <person name="Honan T."/>
            <person name="Huard M.D."/>
            <person name="Hughes L."/>
            <person name="Hurhula B."/>
            <person name="Husby M.E."/>
            <person name="Kamat A."/>
            <person name="Kanga B."/>
            <person name="Kashin S."/>
            <person name="Khazanovich D."/>
            <person name="Kisner P."/>
            <person name="Lance K."/>
            <person name="Lara M."/>
            <person name="Lee W."/>
            <person name="Lennon N."/>
            <person name="Letendre F."/>
            <person name="LeVine R."/>
            <person name="Lipovsky A."/>
            <person name="Liu X."/>
            <person name="Liu J."/>
            <person name="Liu S."/>
            <person name="Lokyitsang T."/>
            <person name="Lokyitsang Y."/>
            <person name="Lubonja R."/>
            <person name="Lui A."/>
            <person name="MacDonald P."/>
            <person name="Magnisalis V."/>
            <person name="Maru K."/>
            <person name="Matthews C."/>
            <person name="McCusker W."/>
            <person name="McDonough S."/>
            <person name="Mehta T."/>
            <person name="Meldrim J."/>
            <person name="Meneus L."/>
            <person name="Mihai O."/>
            <person name="Mihalev A."/>
            <person name="Mihova T."/>
            <person name="Mittelman R."/>
            <person name="Mlenga V."/>
            <person name="Montmayeur A."/>
            <person name="Mulrain L."/>
            <person name="Navidi A."/>
            <person name="Naylor J."/>
            <person name="Negash T."/>
            <person name="Nguyen T."/>
            <person name="Nguyen N."/>
            <person name="Nicol R."/>
            <person name="Norbu C."/>
            <person name="Norbu N."/>
            <person name="Novod N."/>
            <person name="O'Neill B."/>
            <person name="Osman S."/>
            <person name="Markiewicz E."/>
            <person name="Oyono O.L."/>
            <person name="Patti C."/>
            <person name="Phunkhang P."/>
            <person name="Pierre F."/>
            <person name="Priest M."/>
            <person name="Raghuraman S."/>
            <person name="Rege F."/>
            <person name="Reyes R."/>
            <person name="Rise C."/>
            <person name="Rogov P."/>
            <person name="Ross K."/>
            <person name="Ryan E."/>
            <person name="Settipalli S."/>
            <person name="Shea T."/>
            <person name="Sherpa N."/>
            <person name="Shi L."/>
            <person name="Shih D."/>
            <person name="Sparrow T."/>
            <person name="Spaulding J."/>
            <person name="Stalker J."/>
            <person name="Stange-Thomann N."/>
            <person name="Stavropoulos S."/>
            <person name="Stone C."/>
            <person name="Strader C."/>
            <person name="Tesfaye S."/>
            <person name="Thomson T."/>
            <person name="Thoulutsang Y."/>
            <person name="Thoulutsang D."/>
            <person name="Topham K."/>
            <person name="Topping I."/>
            <person name="Tsamla T."/>
            <person name="Vassiliev H."/>
            <person name="Vo A."/>
            <person name="Wangchuk T."/>
            <person name="Wangdi T."/>
            <person name="Weiand M."/>
            <person name="Wilkinson J."/>
            <person name="Wilson A."/>
            <person name="Yadav S."/>
            <person name="Young G."/>
            <person name="Yu Q."/>
            <person name="Zembek L."/>
            <person name="Zhong D."/>
            <person name="Zimmer A."/>
            <person name="Zwirko Z."/>
            <person name="Jaffe D.B."/>
            <person name="Alvarez P."/>
            <person name="Brockman W."/>
            <person name="Butler J."/>
            <person name="Chin C."/>
            <person name="Gnerre S."/>
            <person name="MacCallum I."/>
            <person name="Graves J.A."/>
            <person name="Ponting C.P."/>
            <person name="Breen M."/>
            <person name="Samollow P.B."/>
            <person name="Lander E.S."/>
            <person name="Lindblad-Toh K."/>
        </authorList>
    </citation>
    <scope>NUCLEOTIDE SEQUENCE [LARGE SCALE GENOMIC DNA]</scope>
</reference>
<evidence type="ECO:0000256" key="1">
    <source>
        <dbReference type="ARBA" id="ARBA00006834"/>
    </source>
</evidence>
<dbReference type="InterPro" id="IPR036407">
    <property type="entry name" value="DM_DNA-bd_sf"/>
</dbReference>
<dbReference type="Gene3D" id="4.10.1040.10">
    <property type="entry name" value="DM DNA-binding domain"/>
    <property type="match status" value="1"/>
</dbReference>
<dbReference type="Proteomes" id="UP000002280">
    <property type="component" value="Chromosome 2"/>
</dbReference>
<evidence type="ECO:0000256" key="4">
    <source>
        <dbReference type="ARBA" id="ARBA00023125"/>
    </source>
</evidence>
<feature type="compositionally biased region" description="Low complexity" evidence="7">
    <location>
        <begin position="85"/>
        <end position="100"/>
    </location>
</feature>
<dbReference type="Ensembl" id="ENSMODT00000081024.1">
    <property type="protein sequence ID" value="ENSMODP00000058526.1"/>
    <property type="gene ID" value="ENSMODG00000041491.1"/>
</dbReference>
<dbReference type="SMART" id="SM00301">
    <property type="entry name" value="DM"/>
    <property type="match status" value="1"/>
</dbReference>
<feature type="region of interest" description="Disordered" evidence="7">
    <location>
        <begin position="1"/>
        <end position="60"/>
    </location>
</feature>
<dbReference type="AlphaFoldDB" id="A0A5F8HG98"/>
<dbReference type="GeneTree" id="ENSGT00940000161912"/>
<evidence type="ECO:0000256" key="6">
    <source>
        <dbReference type="PROSITE-ProRule" id="PRU00070"/>
    </source>
</evidence>
<dbReference type="GO" id="GO:0000978">
    <property type="term" value="F:RNA polymerase II cis-regulatory region sequence-specific DNA binding"/>
    <property type="evidence" value="ECO:0000318"/>
    <property type="project" value="GO_Central"/>
</dbReference>
<dbReference type="SUPFAM" id="SSF82927">
    <property type="entry name" value="Cysteine-rich DNA binding domain, (DM domain)"/>
    <property type="match status" value="1"/>
</dbReference>
<keyword evidence="5 6" id="KW-0539">Nucleus</keyword>
<dbReference type="GO" id="GO:0007548">
    <property type="term" value="P:sex differentiation"/>
    <property type="evidence" value="ECO:0000318"/>
    <property type="project" value="GO_Central"/>
</dbReference>
<evidence type="ECO:0000313" key="10">
    <source>
        <dbReference type="Proteomes" id="UP000002280"/>
    </source>
</evidence>
<feature type="compositionally biased region" description="Pro residues" evidence="7">
    <location>
        <begin position="132"/>
        <end position="148"/>
    </location>
</feature>
<dbReference type="FunFam" id="4.10.1040.10:FF:000001">
    <property type="entry name" value="doublesex- and mab-3-related transcription factor 1"/>
    <property type="match status" value="1"/>
</dbReference>
<feature type="compositionally biased region" description="Low complexity" evidence="7">
    <location>
        <begin position="122"/>
        <end position="131"/>
    </location>
</feature>
<reference evidence="9" key="2">
    <citation type="submission" date="2025-08" db="UniProtKB">
        <authorList>
            <consortium name="Ensembl"/>
        </authorList>
    </citation>
    <scope>IDENTIFICATION</scope>
</reference>
<feature type="region of interest" description="Disordered" evidence="7">
    <location>
        <begin position="75"/>
        <end position="172"/>
    </location>
</feature>
<feature type="region of interest" description="Disordered" evidence="7">
    <location>
        <begin position="296"/>
        <end position="373"/>
    </location>
</feature>
<dbReference type="GO" id="GO:0046872">
    <property type="term" value="F:metal ion binding"/>
    <property type="evidence" value="ECO:0007669"/>
    <property type="project" value="UniProtKB-KW"/>
</dbReference>
<evidence type="ECO:0000313" key="9">
    <source>
        <dbReference type="Ensembl" id="ENSMODP00000058526.1"/>
    </source>
</evidence>
<feature type="compositionally biased region" description="Low complexity" evidence="7">
    <location>
        <begin position="236"/>
        <end position="250"/>
    </location>
</feature>
<dbReference type="PROSITE" id="PS50809">
    <property type="entry name" value="DM_2"/>
    <property type="match status" value="1"/>
</dbReference>
<dbReference type="STRING" id="13616.ENSMODP00000058526"/>
<dbReference type="InterPro" id="IPR001275">
    <property type="entry name" value="DM_DNA-bd"/>
</dbReference>
<feature type="region of interest" description="Disordered" evidence="7">
    <location>
        <begin position="218"/>
        <end position="251"/>
    </location>
</feature>
<dbReference type="GO" id="GO:0000981">
    <property type="term" value="F:DNA-binding transcription factor activity, RNA polymerase II-specific"/>
    <property type="evidence" value="ECO:0000318"/>
    <property type="project" value="GO_Central"/>
</dbReference>
<dbReference type="InterPro" id="IPR026607">
    <property type="entry name" value="DMRT"/>
</dbReference>
<dbReference type="PANTHER" id="PTHR12322">
    <property type="entry name" value="DOUBLESEX AND MAB-3 RELATED TRANSCRIPTION FACTOR DMRT"/>
    <property type="match status" value="1"/>
</dbReference>